<dbReference type="NCBIfam" id="TIGR00377">
    <property type="entry name" value="ant_ant_sig"/>
    <property type="match status" value="1"/>
</dbReference>
<dbReference type="SUPFAM" id="SSF52091">
    <property type="entry name" value="SpoIIaa-like"/>
    <property type="match status" value="1"/>
</dbReference>
<organism evidence="4 5">
    <name type="scientific">Roseovarius albus</name>
    <dbReference type="NCBI Taxonomy" id="1247867"/>
    <lineage>
        <taxon>Bacteria</taxon>
        <taxon>Pseudomonadati</taxon>
        <taxon>Pseudomonadota</taxon>
        <taxon>Alphaproteobacteria</taxon>
        <taxon>Rhodobacterales</taxon>
        <taxon>Roseobacteraceae</taxon>
        <taxon>Roseovarius</taxon>
    </lineage>
</organism>
<evidence type="ECO:0000256" key="2">
    <source>
        <dbReference type="RuleBase" id="RU003749"/>
    </source>
</evidence>
<dbReference type="InterPro" id="IPR003658">
    <property type="entry name" value="Anti-sigma_ant"/>
</dbReference>
<evidence type="ECO:0000256" key="1">
    <source>
        <dbReference type="ARBA" id="ARBA00009013"/>
    </source>
</evidence>
<dbReference type="RefSeq" id="WP_085805984.1">
    <property type="nucleotide sequence ID" value="NZ_FWFX01000007.1"/>
</dbReference>
<evidence type="ECO:0000313" key="5">
    <source>
        <dbReference type="Proteomes" id="UP000193061"/>
    </source>
</evidence>
<reference evidence="4 5" key="1">
    <citation type="submission" date="2017-03" db="EMBL/GenBank/DDBJ databases">
        <authorList>
            <person name="Afonso C.L."/>
            <person name="Miller P.J."/>
            <person name="Scott M.A."/>
            <person name="Spackman E."/>
            <person name="Goraichik I."/>
            <person name="Dimitrov K.M."/>
            <person name="Suarez D.L."/>
            <person name="Swayne D.E."/>
        </authorList>
    </citation>
    <scope>NUCLEOTIDE SEQUENCE [LARGE SCALE GENOMIC DNA]</scope>
    <source>
        <strain evidence="4 5">CECT 7450</strain>
    </source>
</reference>
<dbReference type="PROSITE" id="PS50801">
    <property type="entry name" value="STAS"/>
    <property type="match status" value="1"/>
</dbReference>
<dbReference type="Proteomes" id="UP000193061">
    <property type="component" value="Unassembled WGS sequence"/>
</dbReference>
<sequence length="111" mass="11958">MNIKVTDDGSVALVRPEGKLDSSNAPEFEAAIVQVIDGKMTSLIIDLSKVTFMASAGLRVLLGTAKSLSRDDRALRVFGLNSLVRETFEISGFISIIDVRDSEAEARDGLD</sequence>
<dbReference type="OrthoDB" id="280847at2"/>
<dbReference type="EMBL" id="FWFX01000007">
    <property type="protein sequence ID" value="SLN48929.1"/>
    <property type="molecule type" value="Genomic_DNA"/>
</dbReference>
<proteinExistence type="inferred from homology"/>
<keyword evidence="5" id="KW-1185">Reference proteome</keyword>
<accession>A0A1X6ZDS3</accession>
<feature type="domain" description="STAS" evidence="3">
    <location>
        <begin position="1"/>
        <end position="110"/>
    </location>
</feature>
<dbReference type="Gene3D" id="3.30.750.24">
    <property type="entry name" value="STAS domain"/>
    <property type="match status" value="1"/>
</dbReference>
<protein>
    <recommendedName>
        <fullName evidence="2">Anti-sigma factor antagonist</fullName>
    </recommendedName>
</protein>
<dbReference type="Pfam" id="PF01740">
    <property type="entry name" value="STAS"/>
    <property type="match status" value="1"/>
</dbReference>
<comment type="similarity">
    <text evidence="1 2">Belongs to the anti-sigma-factor antagonist family.</text>
</comment>
<gene>
    <name evidence="4" type="primary">btrV</name>
    <name evidence="4" type="ORF">ROA7450_02404</name>
</gene>
<dbReference type="InterPro" id="IPR036513">
    <property type="entry name" value="STAS_dom_sf"/>
</dbReference>
<evidence type="ECO:0000259" key="3">
    <source>
        <dbReference type="PROSITE" id="PS50801"/>
    </source>
</evidence>
<evidence type="ECO:0000313" key="4">
    <source>
        <dbReference type="EMBL" id="SLN48929.1"/>
    </source>
</evidence>
<dbReference type="CDD" id="cd07043">
    <property type="entry name" value="STAS_anti-anti-sigma_factors"/>
    <property type="match status" value="1"/>
</dbReference>
<dbReference type="InterPro" id="IPR002645">
    <property type="entry name" value="STAS_dom"/>
</dbReference>
<dbReference type="PANTHER" id="PTHR33495:SF14">
    <property type="entry name" value="ANTI-SIGMA FACTOR ANTAGONIST"/>
    <property type="match status" value="1"/>
</dbReference>
<dbReference type="PANTHER" id="PTHR33495">
    <property type="entry name" value="ANTI-SIGMA FACTOR ANTAGONIST TM_1081-RELATED-RELATED"/>
    <property type="match status" value="1"/>
</dbReference>
<dbReference type="GO" id="GO:0043856">
    <property type="term" value="F:anti-sigma factor antagonist activity"/>
    <property type="evidence" value="ECO:0007669"/>
    <property type="project" value="InterPro"/>
</dbReference>
<name>A0A1X6ZDS3_9RHOB</name>
<dbReference type="AlphaFoldDB" id="A0A1X6ZDS3"/>